<protein>
    <recommendedName>
        <fullName evidence="24">Cysteine-rich receptor-like protein kinase 10</fullName>
    </recommendedName>
</protein>
<evidence type="ECO:0000256" key="15">
    <source>
        <dbReference type="ARBA" id="ARBA00047558"/>
    </source>
</evidence>
<reference evidence="22 23" key="1">
    <citation type="submission" date="2023-01" db="EMBL/GenBank/DDBJ databases">
        <authorList>
            <person name="Kreplak J."/>
        </authorList>
    </citation>
    <scope>NUCLEOTIDE SEQUENCE [LARGE SCALE GENOMIC DNA]</scope>
</reference>
<dbReference type="Gene3D" id="3.30.200.20">
    <property type="entry name" value="Phosphorylase Kinase, domain 1"/>
    <property type="match status" value="1"/>
</dbReference>
<keyword evidence="9" id="KW-0418">Kinase</keyword>
<dbReference type="GO" id="GO:0004674">
    <property type="term" value="F:protein serine/threonine kinase activity"/>
    <property type="evidence" value="ECO:0007669"/>
    <property type="project" value="UniProtKB-KW"/>
</dbReference>
<evidence type="ECO:0000256" key="12">
    <source>
        <dbReference type="ARBA" id="ARBA00023136"/>
    </source>
</evidence>
<evidence type="ECO:0000256" key="14">
    <source>
        <dbReference type="ARBA" id="ARBA00023180"/>
    </source>
</evidence>
<evidence type="ECO:0000256" key="9">
    <source>
        <dbReference type="ARBA" id="ARBA00022777"/>
    </source>
</evidence>
<dbReference type="Pfam" id="PF01657">
    <property type="entry name" value="Stress-antifung"/>
    <property type="match status" value="2"/>
</dbReference>
<dbReference type="CDD" id="cd14066">
    <property type="entry name" value="STKc_IRAK"/>
    <property type="match status" value="1"/>
</dbReference>
<comment type="catalytic activity">
    <reaction evidence="16">
        <text>L-threonyl-[protein] + ATP = O-phospho-L-threonyl-[protein] + ADP + H(+)</text>
        <dbReference type="Rhea" id="RHEA:46608"/>
        <dbReference type="Rhea" id="RHEA-COMP:11060"/>
        <dbReference type="Rhea" id="RHEA-COMP:11605"/>
        <dbReference type="ChEBI" id="CHEBI:15378"/>
        <dbReference type="ChEBI" id="CHEBI:30013"/>
        <dbReference type="ChEBI" id="CHEBI:30616"/>
        <dbReference type="ChEBI" id="CHEBI:61977"/>
        <dbReference type="ChEBI" id="CHEBI:456216"/>
    </reaction>
</comment>
<feature type="domain" description="Gnk2-homologous" evidence="21">
    <location>
        <begin position="24"/>
        <end position="131"/>
    </location>
</feature>
<evidence type="ECO:0000256" key="4">
    <source>
        <dbReference type="ARBA" id="ARBA00022679"/>
    </source>
</evidence>
<feature type="domain" description="Protein kinase" evidence="20">
    <location>
        <begin position="323"/>
        <end position="600"/>
    </location>
</feature>
<dbReference type="InterPro" id="IPR017441">
    <property type="entry name" value="Protein_kinase_ATP_BS"/>
</dbReference>
<dbReference type="InterPro" id="IPR001245">
    <property type="entry name" value="Ser-Thr/Tyr_kinase_cat_dom"/>
</dbReference>
<feature type="domain" description="Gnk2-homologous" evidence="21">
    <location>
        <begin position="133"/>
        <end position="217"/>
    </location>
</feature>
<evidence type="ECO:0000256" key="2">
    <source>
        <dbReference type="ARBA" id="ARBA00022527"/>
    </source>
</evidence>
<dbReference type="GO" id="GO:0005524">
    <property type="term" value="F:ATP binding"/>
    <property type="evidence" value="ECO:0007669"/>
    <property type="project" value="UniProtKB-UniRule"/>
</dbReference>
<dbReference type="FunFam" id="1.10.510.10:FF:000129">
    <property type="entry name" value="cysteine-rich receptor-like protein kinase 10"/>
    <property type="match status" value="1"/>
</dbReference>
<evidence type="ECO:0000259" key="21">
    <source>
        <dbReference type="PROSITE" id="PS51473"/>
    </source>
</evidence>
<dbReference type="InterPro" id="IPR011009">
    <property type="entry name" value="Kinase-like_dom_sf"/>
</dbReference>
<comment type="subcellular location">
    <subcellularLocation>
        <location evidence="1">Membrane</location>
        <topology evidence="1">Single-pass membrane protein</topology>
    </subcellularLocation>
</comment>
<name>A0AAV1A664_VICFA</name>
<comment type="catalytic activity">
    <reaction evidence="15">
        <text>L-seryl-[protein] + ATP = O-phospho-L-seryl-[protein] + ADP + H(+)</text>
        <dbReference type="Rhea" id="RHEA:17989"/>
        <dbReference type="Rhea" id="RHEA-COMP:9863"/>
        <dbReference type="Rhea" id="RHEA-COMP:11604"/>
        <dbReference type="ChEBI" id="CHEBI:15378"/>
        <dbReference type="ChEBI" id="CHEBI:29999"/>
        <dbReference type="ChEBI" id="CHEBI:30616"/>
        <dbReference type="ChEBI" id="CHEBI:83421"/>
        <dbReference type="ChEBI" id="CHEBI:456216"/>
    </reaction>
</comment>
<dbReference type="InterPro" id="IPR038408">
    <property type="entry name" value="GNK2_sf"/>
</dbReference>
<evidence type="ECO:0000256" key="18">
    <source>
        <dbReference type="SAM" id="Phobius"/>
    </source>
</evidence>
<organism evidence="22 23">
    <name type="scientific">Vicia faba</name>
    <name type="common">Broad bean</name>
    <name type="synonym">Faba vulgaris</name>
    <dbReference type="NCBI Taxonomy" id="3906"/>
    <lineage>
        <taxon>Eukaryota</taxon>
        <taxon>Viridiplantae</taxon>
        <taxon>Streptophyta</taxon>
        <taxon>Embryophyta</taxon>
        <taxon>Tracheophyta</taxon>
        <taxon>Spermatophyta</taxon>
        <taxon>Magnoliopsida</taxon>
        <taxon>eudicotyledons</taxon>
        <taxon>Gunneridae</taxon>
        <taxon>Pentapetalae</taxon>
        <taxon>rosids</taxon>
        <taxon>fabids</taxon>
        <taxon>Fabales</taxon>
        <taxon>Fabaceae</taxon>
        <taxon>Papilionoideae</taxon>
        <taxon>50 kb inversion clade</taxon>
        <taxon>NPAAA clade</taxon>
        <taxon>Hologalegina</taxon>
        <taxon>IRL clade</taxon>
        <taxon>Fabeae</taxon>
        <taxon>Vicia</taxon>
    </lineage>
</organism>
<evidence type="ECO:0000256" key="5">
    <source>
        <dbReference type="ARBA" id="ARBA00022692"/>
    </source>
</evidence>
<dbReference type="Gene3D" id="3.30.430.20">
    <property type="entry name" value="Gnk2 domain, C-X8-C-X2-C motif"/>
    <property type="match status" value="2"/>
</dbReference>
<evidence type="ECO:0000256" key="17">
    <source>
        <dbReference type="PROSITE-ProRule" id="PRU10141"/>
    </source>
</evidence>
<dbReference type="EMBL" id="OX451738">
    <property type="protein sequence ID" value="CAI8604767.1"/>
    <property type="molecule type" value="Genomic_DNA"/>
</dbReference>
<dbReference type="FunFam" id="3.30.430.20:FF:000012">
    <property type="entry name" value="Cysteine-rich receptor-like protein kinase 25"/>
    <property type="match status" value="1"/>
</dbReference>
<dbReference type="CDD" id="cd23509">
    <property type="entry name" value="Gnk2-like"/>
    <property type="match status" value="2"/>
</dbReference>
<evidence type="ECO:0000256" key="3">
    <source>
        <dbReference type="ARBA" id="ARBA00022553"/>
    </source>
</evidence>
<keyword evidence="2" id="KW-0723">Serine/threonine-protein kinase</keyword>
<keyword evidence="12 18" id="KW-0472">Membrane</keyword>
<proteinExistence type="predicted"/>
<keyword evidence="5 18" id="KW-0812">Transmembrane</keyword>
<feature type="transmembrane region" description="Helical" evidence="18">
    <location>
        <begin position="259"/>
        <end position="282"/>
    </location>
</feature>
<dbReference type="PANTHER" id="PTHR27002:SF1050">
    <property type="entry name" value="CYSTEINE-RICH RECEPTOR-LIKE PROTEIN KINASE 5"/>
    <property type="match status" value="1"/>
</dbReference>
<evidence type="ECO:0000256" key="8">
    <source>
        <dbReference type="ARBA" id="ARBA00022741"/>
    </source>
</evidence>
<dbReference type="Proteomes" id="UP001157006">
    <property type="component" value="Chromosome 3"/>
</dbReference>
<dbReference type="FunFam" id="3.30.430.20:FF:000013">
    <property type="entry name" value="Cysteine-rich RLK (RECEPTOR-like protein kinase) 23"/>
    <property type="match status" value="1"/>
</dbReference>
<accession>A0AAV1A664</accession>
<dbReference type="PROSITE" id="PS00107">
    <property type="entry name" value="PROTEIN_KINASE_ATP"/>
    <property type="match status" value="1"/>
</dbReference>
<dbReference type="GO" id="GO:0005886">
    <property type="term" value="C:plasma membrane"/>
    <property type="evidence" value="ECO:0007669"/>
    <property type="project" value="TreeGrafter"/>
</dbReference>
<dbReference type="AlphaFoldDB" id="A0AAV1A664"/>
<evidence type="ECO:0000256" key="6">
    <source>
        <dbReference type="ARBA" id="ARBA00022729"/>
    </source>
</evidence>
<keyword evidence="23" id="KW-1185">Reference proteome</keyword>
<dbReference type="PROSITE" id="PS51473">
    <property type="entry name" value="GNK2"/>
    <property type="match status" value="2"/>
</dbReference>
<evidence type="ECO:0000313" key="22">
    <source>
        <dbReference type="EMBL" id="CAI8604767.1"/>
    </source>
</evidence>
<evidence type="ECO:0000256" key="13">
    <source>
        <dbReference type="ARBA" id="ARBA00023170"/>
    </source>
</evidence>
<keyword evidence="7" id="KW-0677">Repeat</keyword>
<keyword evidence="6 19" id="KW-0732">Signal</keyword>
<dbReference type="Pfam" id="PF07714">
    <property type="entry name" value="PK_Tyr_Ser-Thr"/>
    <property type="match status" value="1"/>
</dbReference>
<evidence type="ECO:0000259" key="20">
    <source>
        <dbReference type="PROSITE" id="PS50011"/>
    </source>
</evidence>
<feature type="chain" id="PRO_5043796500" description="Cysteine-rich receptor-like protein kinase 10" evidence="19">
    <location>
        <begin position="22"/>
        <end position="631"/>
    </location>
</feature>
<feature type="binding site" evidence="17">
    <location>
        <position position="351"/>
    </location>
    <ligand>
        <name>ATP</name>
        <dbReference type="ChEBI" id="CHEBI:30616"/>
    </ligand>
</feature>
<evidence type="ECO:0000256" key="10">
    <source>
        <dbReference type="ARBA" id="ARBA00022840"/>
    </source>
</evidence>
<dbReference type="InterPro" id="IPR002902">
    <property type="entry name" value="GNK2"/>
</dbReference>
<keyword evidence="14" id="KW-0325">Glycoprotein</keyword>
<evidence type="ECO:0000256" key="16">
    <source>
        <dbReference type="ARBA" id="ARBA00047951"/>
    </source>
</evidence>
<feature type="signal peptide" evidence="19">
    <location>
        <begin position="1"/>
        <end position="21"/>
    </location>
</feature>
<keyword evidence="3" id="KW-0597">Phosphoprotein</keyword>
<dbReference type="PROSITE" id="PS50011">
    <property type="entry name" value="PROTEIN_KINASE_DOM"/>
    <property type="match status" value="1"/>
</dbReference>
<gene>
    <name evidence="22" type="ORF">VFH_III149400</name>
</gene>
<keyword evidence="13" id="KW-0675">Receptor</keyword>
<dbReference type="SMART" id="SM00220">
    <property type="entry name" value="S_TKc"/>
    <property type="match status" value="1"/>
</dbReference>
<evidence type="ECO:0000256" key="11">
    <source>
        <dbReference type="ARBA" id="ARBA00022989"/>
    </source>
</evidence>
<evidence type="ECO:0000313" key="23">
    <source>
        <dbReference type="Proteomes" id="UP001157006"/>
    </source>
</evidence>
<evidence type="ECO:0000256" key="1">
    <source>
        <dbReference type="ARBA" id="ARBA00004167"/>
    </source>
</evidence>
<dbReference type="SUPFAM" id="SSF56112">
    <property type="entry name" value="Protein kinase-like (PK-like)"/>
    <property type="match status" value="1"/>
</dbReference>
<dbReference type="FunFam" id="3.30.200.20:FF:000727">
    <property type="entry name" value="Cysteine-rich RLK (RECEPTOR-like protein kinase) 23"/>
    <property type="match status" value="1"/>
</dbReference>
<dbReference type="InterPro" id="IPR000719">
    <property type="entry name" value="Prot_kinase_dom"/>
</dbReference>
<keyword evidence="11 18" id="KW-1133">Transmembrane helix</keyword>
<dbReference type="Gene3D" id="1.10.510.10">
    <property type="entry name" value="Transferase(Phosphotransferase) domain 1"/>
    <property type="match status" value="1"/>
</dbReference>
<sequence length="631" mass="69495">MNSFNLLFLFIFLIINSTTQAQNPTYLYQSCTKNQTNPNSLYHTKLKTLFSSLSSNATNNNEFYKTTIPSKNPSNTAYGLFMCRGDVSSPLCQQCVANATQKLSTDTDCSSSKQAVIWYDECMVRYSNTSFFSTVATSPDKAANSSVGAKKYATKEARISGFQTLYCMAQCTDDLSQLDCSSCLSDAIGALPQCCNGKQGGRVLFPSCNIRYELYPFYGNVTLSPAPSTSPASSAAPVIVPSTNTPNLGGSSGISSGTIVAIVVPITVVALLFIVGICFLCIRGRKKKHDSAAAQDLKTETDITTVESLRFDLSTLEESTNKFSEANKLGEGGFGEVYKGVLPSGQEIAVKRLSKHSGQGGEQFKNEVELVAQLQHRNLARLLGFCLERDEKILVYEFVANKSLDYILFDPEKQRLLDWTRRYKIIGGIARGIQYLHEDSRLKIIHRDLKASNILLDKDMNPKISDFGMAKLFGVDQTQGNTSRIVGTYGYMSPEYAMHGDFSIKSDIYSFGVLVMEIISGKKNSSFYETGVAEDLISYAWKLWKNGTPLELVDHTIRESYTPNEAIRCIHIGLLCVQEDPDDRPTMATIVLMLDSHTVTLPVAKQPAFFLQSGAGPHMPTIQISQSDNTN</sequence>
<dbReference type="PANTHER" id="PTHR27002">
    <property type="entry name" value="RECEPTOR-LIKE SERINE/THREONINE-PROTEIN KINASE SD1-8"/>
    <property type="match status" value="1"/>
</dbReference>
<dbReference type="InterPro" id="IPR008271">
    <property type="entry name" value="Ser/Thr_kinase_AS"/>
</dbReference>
<keyword evidence="10 17" id="KW-0067">ATP-binding</keyword>
<evidence type="ECO:0000256" key="19">
    <source>
        <dbReference type="SAM" id="SignalP"/>
    </source>
</evidence>
<keyword evidence="4" id="KW-0808">Transferase</keyword>
<dbReference type="GO" id="GO:0042742">
    <property type="term" value="P:defense response to bacterium"/>
    <property type="evidence" value="ECO:0007669"/>
    <property type="project" value="TreeGrafter"/>
</dbReference>
<dbReference type="PROSITE" id="PS00108">
    <property type="entry name" value="PROTEIN_KINASE_ST"/>
    <property type="match status" value="1"/>
</dbReference>
<evidence type="ECO:0000256" key="7">
    <source>
        <dbReference type="ARBA" id="ARBA00022737"/>
    </source>
</evidence>
<keyword evidence="8 17" id="KW-0547">Nucleotide-binding</keyword>
<evidence type="ECO:0008006" key="24">
    <source>
        <dbReference type="Google" id="ProtNLM"/>
    </source>
</evidence>